<evidence type="ECO:0000313" key="4">
    <source>
        <dbReference type="Proteomes" id="UP000507245"/>
    </source>
</evidence>
<reference evidence="4" key="1">
    <citation type="journal article" date="2020" name="Genome Biol.">
        <title>Gamete binning: chromosome-level and haplotype-resolved genome assembly enabled by high-throughput single-cell sequencing of gamete genomes.</title>
        <authorList>
            <person name="Campoy J.A."/>
            <person name="Sun H."/>
            <person name="Goel M."/>
            <person name="Jiao W.-B."/>
            <person name="Folz-Donahue K."/>
            <person name="Wang N."/>
            <person name="Rubio M."/>
            <person name="Liu C."/>
            <person name="Kukat C."/>
            <person name="Ruiz D."/>
            <person name="Huettel B."/>
            <person name="Schneeberger K."/>
        </authorList>
    </citation>
    <scope>NUCLEOTIDE SEQUENCE [LARGE SCALE GENOMIC DNA]</scope>
    <source>
        <strain evidence="4">cv. Rojo Pasion</strain>
    </source>
</reference>
<proteinExistence type="predicted"/>
<feature type="transmembrane region" description="Helical" evidence="1">
    <location>
        <begin position="61"/>
        <end position="80"/>
    </location>
</feature>
<sequence>MQSLLLQSVVPLLLITYFLSINVELSLSQDDLQYANCSEAINCGGIGDISYPFWGVNWANYFNLFYRLYIFVISFLAFTFQNSKNSPTKLNHPLPRGSERT</sequence>
<keyword evidence="2" id="KW-0732">Signal</keyword>
<keyword evidence="1" id="KW-1133">Transmembrane helix</keyword>
<name>A0A6J5WQH6_PRUAR</name>
<dbReference type="AlphaFoldDB" id="A0A6J5WQH6"/>
<accession>A0A6J5WQH6</accession>
<feature type="chain" id="PRO_5027005501" evidence="2">
    <location>
        <begin position="21"/>
        <end position="101"/>
    </location>
</feature>
<protein>
    <submittedName>
        <fullName evidence="3">Uncharacterized protein</fullName>
    </submittedName>
</protein>
<evidence type="ECO:0000256" key="2">
    <source>
        <dbReference type="SAM" id="SignalP"/>
    </source>
</evidence>
<keyword evidence="1" id="KW-0472">Membrane</keyword>
<keyword evidence="1" id="KW-0812">Transmembrane</keyword>
<gene>
    <name evidence="3" type="ORF">ORAREDHAP_LOCUS17965</name>
</gene>
<keyword evidence="4" id="KW-1185">Reference proteome</keyword>
<dbReference type="EMBL" id="CAEKKB010000003">
    <property type="protein sequence ID" value="CAB4302297.1"/>
    <property type="molecule type" value="Genomic_DNA"/>
</dbReference>
<organism evidence="3 4">
    <name type="scientific">Prunus armeniaca</name>
    <name type="common">Apricot</name>
    <name type="synonym">Armeniaca vulgaris</name>
    <dbReference type="NCBI Taxonomy" id="36596"/>
    <lineage>
        <taxon>Eukaryota</taxon>
        <taxon>Viridiplantae</taxon>
        <taxon>Streptophyta</taxon>
        <taxon>Embryophyta</taxon>
        <taxon>Tracheophyta</taxon>
        <taxon>Spermatophyta</taxon>
        <taxon>Magnoliopsida</taxon>
        <taxon>eudicotyledons</taxon>
        <taxon>Gunneridae</taxon>
        <taxon>Pentapetalae</taxon>
        <taxon>rosids</taxon>
        <taxon>fabids</taxon>
        <taxon>Rosales</taxon>
        <taxon>Rosaceae</taxon>
        <taxon>Amygdaloideae</taxon>
        <taxon>Amygdaleae</taxon>
        <taxon>Prunus</taxon>
    </lineage>
</organism>
<evidence type="ECO:0000313" key="3">
    <source>
        <dbReference type="EMBL" id="CAB4302297.1"/>
    </source>
</evidence>
<dbReference type="Proteomes" id="UP000507245">
    <property type="component" value="Unassembled WGS sequence"/>
</dbReference>
<feature type="signal peptide" evidence="2">
    <location>
        <begin position="1"/>
        <end position="20"/>
    </location>
</feature>
<evidence type="ECO:0000256" key="1">
    <source>
        <dbReference type="SAM" id="Phobius"/>
    </source>
</evidence>